<proteinExistence type="predicted"/>
<feature type="region of interest" description="Disordered" evidence="1">
    <location>
        <begin position="129"/>
        <end position="159"/>
    </location>
</feature>
<evidence type="ECO:0000313" key="2">
    <source>
        <dbReference type="EMBL" id="KAI5959212.1"/>
    </source>
</evidence>
<keyword evidence="3" id="KW-1185">Reference proteome</keyword>
<reference evidence="2 3" key="1">
    <citation type="journal article" date="2022" name="DNA Res.">
        <title>Genome analysis of five recently described species of the CUG-Ser clade uncovers Candida theae as a new hybrid lineage with pathogenic potential in the Candida parapsilosis species complex.</title>
        <authorList>
            <person name="Mixao V."/>
            <person name="Del Olmo V."/>
            <person name="Hegedusova E."/>
            <person name="Saus E."/>
            <person name="Pryszcz L."/>
            <person name="Cillingova A."/>
            <person name="Nosek J."/>
            <person name="Gabaldon T."/>
        </authorList>
    </citation>
    <scope>NUCLEOTIDE SEQUENCE [LARGE SCALE GENOMIC DNA]</scope>
    <source>
        <strain evidence="2 3">CBS 12239</strain>
    </source>
</reference>
<protein>
    <recommendedName>
        <fullName evidence="4">Peroxin-20</fullName>
    </recommendedName>
</protein>
<feature type="compositionally biased region" description="Polar residues" evidence="1">
    <location>
        <begin position="129"/>
        <end position="138"/>
    </location>
</feature>
<feature type="compositionally biased region" description="Basic and acidic residues" evidence="1">
    <location>
        <begin position="458"/>
        <end position="472"/>
    </location>
</feature>
<evidence type="ECO:0000256" key="1">
    <source>
        <dbReference type="SAM" id="MobiDB-lite"/>
    </source>
</evidence>
<sequence>MDTASCGPSSAIQNLNKHTQRDTSLQHQRLGNPPQQQGVHQFRQNQVVDQQLNQEFQRFNSGGPGHDFATSFMEQNRPQFQPQHRAVQPQHQHQHQHQHPQQQQQQGWINDFSGLSIEQRQQPQVNNWSKQFMQGGPSQQQQKQYYQQQQQRQNQQPMVHSQIPNYSLGTFQNRINMNAVGAVPQFAAQTEHQQIHKLDAGHQEILENEFDRIEKELAQEPQTSEAEAILSESVDKALEDHDRDLFAETARSVENSMNGLNTNDAAMAEKFQQSSFLNLMHSIANKETVLENNELKTQENVSAETSAQDTASNLKSSDYIQPMYNPDQQQNQVDSMGFNTDEFSDETIPNHPFTQQTTSTRFNTDEFSDDTILNHPLPPQAIPQMQRKNLQQHEPSETQNHLPDPLAHIGNQLDGVTDPLTAARIISGGQVRSRDWEDDDDWLTEDVTWRKGQVVGGQREERFGKKGDDKVHARFAPS</sequence>
<feature type="region of interest" description="Disordered" evidence="1">
    <location>
        <begin position="454"/>
        <end position="478"/>
    </location>
</feature>
<accession>A0AAD5BFJ8</accession>
<dbReference type="AlphaFoldDB" id="A0AAD5BFJ8"/>
<feature type="compositionally biased region" description="Low complexity" evidence="1">
    <location>
        <begin position="81"/>
        <end position="91"/>
    </location>
</feature>
<comment type="caution">
    <text evidence="2">The sequence shown here is derived from an EMBL/GenBank/DDBJ whole genome shotgun (WGS) entry which is preliminary data.</text>
</comment>
<dbReference type="RefSeq" id="XP_051609305.1">
    <property type="nucleotide sequence ID" value="XM_051751433.1"/>
</dbReference>
<evidence type="ECO:0008006" key="4">
    <source>
        <dbReference type="Google" id="ProtNLM"/>
    </source>
</evidence>
<dbReference type="EMBL" id="JAIHNG010000108">
    <property type="protein sequence ID" value="KAI5959212.1"/>
    <property type="molecule type" value="Genomic_DNA"/>
</dbReference>
<dbReference type="GeneID" id="76150209"/>
<feature type="region of interest" description="Disordered" evidence="1">
    <location>
        <begin position="79"/>
        <end position="106"/>
    </location>
</feature>
<feature type="region of interest" description="Disordered" evidence="1">
    <location>
        <begin position="19"/>
        <end position="39"/>
    </location>
</feature>
<organism evidence="2 3">
    <name type="scientific">Candida theae</name>
    <dbReference type="NCBI Taxonomy" id="1198502"/>
    <lineage>
        <taxon>Eukaryota</taxon>
        <taxon>Fungi</taxon>
        <taxon>Dikarya</taxon>
        <taxon>Ascomycota</taxon>
        <taxon>Saccharomycotina</taxon>
        <taxon>Pichiomycetes</taxon>
        <taxon>Debaryomycetaceae</taxon>
        <taxon>Candida/Lodderomyces clade</taxon>
        <taxon>Candida</taxon>
    </lineage>
</organism>
<dbReference type="Proteomes" id="UP001204833">
    <property type="component" value="Unassembled WGS sequence"/>
</dbReference>
<feature type="compositionally biased region" description="Low complexity" evidence="1">
    <location>
        <begin position="139"/>
        <end position="156"/>
    </location>
</feature>
<evidence type="ECO:0000313" key="3">
    <source>
        <dbReference type="Proteomes" id="UP001204833"/>
    </source>
</evidence>
<name>A0AAD5BFJ8_9ASCO</name>
<dbReference type="Gene3D" id="6.10.280.230">
    <property type="match status" value="1"/>
</dbReference>
<gene>
    <name evidence="2" type="ORF">KGF57_002150</name>
</gene>